<keyword evidence="1" id="KW-0812">Transmembrane</keyword>
<accession>A0A1P8F4U3</accession>
<keyword evidence="3" id="KW-1185">Reference proteome</keyword>
<reference evidence="3" key="1">
    <citation type="submission" date="2016-11" db="EMBL/GenBank/DDBJ databases">
        <title>Dehalogenimonas formicexedens sp. nov., a chlorinated alkane respiring bacterium isolated from contaminated groundwater.</title>
        <authorList>
            <person name="Key T.A."/>
            <person name="Bowman K.S."/>
            <person name="Lee I."/>
            <person name="Chun J."/>
            <person name="Albuquerque L."/>
            <person name="da Costa M.S."/>
            <person name="Rainey F.A."/>
            <person name="Moe W.M."/>
        </authorList>
    </citation>
    <scope>NUCLEOTIDE SEQUENCE [LARGE SCALE GENOMIC DNA]</scope>
    <source>
        <strain evidence="3">NSZ-14</strain>
    </source>
</reference>
<feature type="transmembrane region" description="Helical" evidence="1">
    <location>
        <begin position="103"/>
        <end position="121"/>
    </location>
</feature>
<sequence length="140" mass="15089">MRNLYRLTNLGLQTLASLVLAAAWVAALALNGYQSISSSSGLLNLILDILFQGTISAGVFGLIVYTGFKKPVISGIVLALFMIVGIGYFVSPRSHEVNIFEDLVVAFFIAAQGIAMVLYFISAKPGKRAFEPRNDSRSLS</sequence>
<organism evidence="2 3">
    <name type="scientific">Dehalogenimonas formicexedens</name>
    <dbReference type="NCBI Taxonomy" id="1839801"/>
    <lineage>
        <taxon>Bacteria</taxon>
        <taxon>Bacillati</taxon>
        <taxon>Chloroflexota</taxon>
        <taxon>Dehalococcoidia</taxon>
        <taxon>Dehalococcoidales</taxon>
        <taxon>Dehalococcoidaceae</taxon>
        <taxon>Dehalogenimonas</taxon>
    </lineage>
</organism>
<gene>
    <name evidence="2" type="ORF">Dform_00144</name>
</gene>
<protein>
    <submittedName>
        <fullName evidence="2">Uncharacterized protein</fullName>
    </submittedName>
</protein>
<feature type="transmembrane region" description="Helical" evidence="1">
    <location>
        <begin position="72"/>
        <end position="91"/>
    </location>
</feature>
<proteinExistence type="predicted"/>
<dbReference type="STRING" id="1839801.Dform_00144"/>
<name>A0A1P8F4U3_9CHLR</name>
<evidence type="ECO:0000256" key="1">
    <source>
        <dbReference type="SAM" id="Phobius"/>
    </source>
</evidence>
<dbReference type="EMBL" id="CP018258">
    <property type="protein sequence ID" value="APV43507.1"/>
    <property type="molecule type" value="Genomic_DNA"/>
</dbReference>
<evidence type="ECO:0000313" key="3">
    <source>
        <dbReference type="Proteomes" id="UP000185934"/>
    </source>
</evidence>
<keyword evidence="1" id="KW-0472">Membrane</keyword>
<evidence type="ECO:0000313" key="2">
    <source>
        <dbReference type="EMBL" id="APV43507.1"/>
    </source>
</evidence>
<dbReference type="KEGG" id="dfo:Dform_00144"/>
<feature type="transmembrane region" description="Helical" evidence="1">
    <location>
        <begin position="45"/>
        <end position="65"/>
    </location>
</feature>
<dbReference type="AlphaFoldDB" id="A0A1P8F4U3"/>
<dbReference type="Proteomes" id="UP000185934">
    <property type="component" value="Chromosome"/>
</dbReference>
<keyword evidence="1" id="KW-1133">Transmembrane helix</keyword>